<dbReference type="AlphaFoldDB" id="A0A9X7Z4F6"/>
<keyword evidence="4" id="KW-1185">Reference proteome</keyword>
<reference evidence="3 4" key="1">
    <citation type="submission" date="2021-02" db="EMBL/GenBank/DDBJ databases">
        <title>Alicyclobacillus curvatus sp. nov. and Alicyclobacillus mengziensis sp. nov., two acidophilic bacteria isolated from acid mine drainage.</title>
        <authorList>
            <person name="Huang Y."/>
        </authorList>
    </citation>
    <scope>NUCLEOTIDE SEQUENCE [LARGE SCALE GENOMIC DNA]</scope>
    <source>
        <strain evidence="3 4">S30H14</strain>
    </source>
</reference>
<organism evidence="3 4">
    <name type="scientific">Alicyclobacillus mengziensis</name>
    <dbReference type="NCBI Taxonomy" id="2931921"/>
    <lineage>
        <taxon>Bacteria</taxon>
        <taxon>Bacillati</taxon>
        <taxon>Bacillota</taxon>
        <taxon>Bacilli</taxon>
        <taxon>Bacillales</taxon>
        <taxon>Alicyclobacillaceae</taxon>
        <taxon>Alicyclobacillus</taxon>
    </lineage>
</organism>
<evidence type="ECO:0008006" key="5">
    <source>
        <dbReference type="Google" id="ProtNLM"/>
    </source>
</evidence>
<dbReference type="EMBL" id="CP071182">
    <property type="protein sequence ID" value="QSO45919.1"/>
    <property type="molecule type" value="Genomic_DNA"/>
</dbReference>
<sequence>MQQKLRTDLREEPAFREPQVKREEPAFRDPQVKQEEPAFRDPQVKREEPAFREPQVKRHAKIHAVTARASGGHEPGGAYPHRSGRFRRWQGTRVHLGRPVGLLSALRARLPRRTESSSPMAVWRNYFQKGALVGLMLGCISMVLFHQVALPASVSTLTGAGTPSEPTVVNLSSGTKLSVILPNAKVFVLKFGPYTTKTAAVNVLKTLQQSGRAAAIVQDSSGFEVWAGVALSSQAAQTAFDVSKLTAGIGKPSLLSLTWPATPLQTTTVVSRQGTAAVSKWLASLASVLTVETGVVSSETAYRDASQALQNADKQMPPASVWASGSTPPVFAELNRRVSTALSLLAKKQNGQAEQQILSAWIALAALKNQVLTGS</sequence>
<protein>
    <recommendedName>
        <fullName evidence="5">SPOR domain-containing protein</fullName>
    </recommendedName>
</protein>
<evidence type="ECO:0000256" key="2">
    <source>
        <dbReference type="SAM" id="Phobius"/>
    </source>
</evidence>
<feature type="region of interest" description="Disordered" evidence="1">
    <location>
        <begin position="1"/>
        <end position="59"/>
    </location>
</feature>
<dbReference type="KEGG" id="afx:JZ786_15395"/>
<feature type="transmembrane region" description="Helical" evidence="2">
    <location>
        <begin position="130"/>
        <end position="149"/>
    </location>
</feature>
<gene>
    <name evidence="3" type="ORF">JZ786_15395</name>
</gene>
<keyword evidence="2" id="KW-1133">Transmembrane helix</keyword>
<proteinExistence type="predicted"/>
<accession>A0A9X7Z4F6</accession>
<keyword evidence="2" id="KW-0812">Transmembrane</keyword>
<keyword evidence="2" id="KW-0472">Membrane</keyword>
<dbReference type="Proteomes" id="UP000663505">
    <property type="component" value="Chromosome"/>
</dbReference>
<name>A0A9X7Z4F6_9BACL</name>
<feature type="compositionally biased region" description="Basic and acidic residues" evidence="1">
    <location>
        <begin position="1"/>
        <end position="56"/>
    </location>
</feature>
<evidence type="ECO:0000256" key="1">
    <source>
        <dbReference type="SAM" id="MobiDB-lite"/>
    </source>
</evidence>
<dbReference type="RefSeq" id="WP_206655291.1">
    <property type="nucleotide sequence ID" value="NZ_CP071182.1"/>
</dbReference>
<evidence type="ECO:0000313" key="4">
    <source>
        <dbReference type="Proteomes" id="UP000663505"/>
    </source>
</evidence>
<evidence type="ECO:0000313" key="3">
    <source>
        <dbReference type="EMBL" id="QSO45919.1"/>
    </source>
</evidence>